<dbReference type="InterPro" id="IPR006048">
    <property type="entry name" value="A-amylase/branching_C"/>
</dbReference>
<keyword evidence="5" id="KW-0119">Carbohydrate metabolism</keyword>
<dbReference type="STRING" id="335543.Sfum_0359"/>
<dbReference type="Gene3D" id="2.60.40.10">
    <property type="entry name" value="Immunoglobulins"/>
    <property type="match status" value="1"/>
</dbReference>
<dbReference type="InterPro" id="IPR014756">
    <property type="entry name" value="Ig_E-set"/>
</dbReference>
<dbReference type="PANTHER" id="PTHR43651">
    <property type="entry name" value="1,4-ALPHA-GLUCAN-BRANCHING ENZYME"/>
    <property type="match status" value="1"/>
</dbReference>
<keyword evidence="4" id="KW-0808">Transferase</keyword>
<dbReference type="GO" id="GO:0005978">
    <property type="term" value="P:glycogen biosynthetic process"/>
    <property type="evidence" value="ECO:0007669"/>
    <property type="project" value="InterPro"/>
</dbReference>
<dbReference type="EMBL" id="CP000478">
    <property type="protein sequence ID" value="ABK16059.1"/>
    <property type="molecule type" value="Genomic_DNA"/>
</dbReference>
<dbReference type="EC" id="2.4.1.18" evidence="3"/>
<evidence type="ECO:0000313" key="8">
    <source>
        <dbReference type="EMBL" id="ABK16059.1"/>
    </source>
</evidence>
<dbReference type="Gene3D" id="3.20.20.80">
    <property type="entry name" value="Glycosidases"/>
    <property type="match status" value="1"/>
</dbReference>
<dbReference type="GO" id="GO:0003844">
    <property type="term" value="F:1,4-alpha-glucan branching enzyme activity"/>
    <property type="evidence" value="ECO:0007669"/>
    <property type="project" value="UniProtKB-EC"/>
</dbReference>
<organism evidence="8 9">
    <name type="scientific">Syntrophobacter fumaroxidans (strain DSM 10017 / MPOB)</name>
    <dbReference type="NCBI Taxonomy" id="335543"/>
    <lineage>
        <taxon>Bacteria</taxon>
        <taxon>Pseudomonadati</taxon>
        <taxon>Thermodesulfobacteriota</taxon>
        <taxon>Syntrophobacteria</taxon>
        <taxon>Syntrophobacterales</taxon>
        <taxon>Syntrophobacteraceae</taxon>
        <taxon>Syntrophobacter</taxon>
    </lineage>
</organism>
<feature type="active site" description="Nucleophile" evidence="6">
    <location>
        <position position="498"/>
    </location>
</feature>
<evidence type="ECO:0000256" key="5">
    <source>
        <dbReference type="ARBA" id="ARBA00023277"/>
    </source>
</evidence>
<evidence type="ECO:0000256" key="1">
    <source>
        <dbReference type="ARBA" id="ARBA00000826"/>
    </source>
</evidence>
<dbReference type="CAZy" id="GH13">
    <property type="family name" value="Glycoside Hydrolase Family 13"/>
</dbReference>
<dbReference type="SUPFAM" id="SSF81296">
    <property type="entry name" value="E set domains"/>
    <property type="match status" value="1"/>
</dbReference>
<dbReference type="InterPro" id="IPR037439">
    <property type="entry name" value="Branching_enzy"/>
</dbReference>
<comment type="catalytic activity">
    <reaction evidence="1">
        <text>Transfers a segment of a (1-&gt;4)-alpha-D-glucan chain to a primary hydroxy group in a similar glucan chain.</text>
        <dbReference type="EC" id="2.4.1.18"/>
    </reaction>
</comment>
<dbReference type="KEGG" id="sfu:Sfum_0359"/>
<dbReference type="SUPFAM" id="SSF51445">
    <property type="entry name" value="(Trans)glycosidases"/>
    <property type="match status" value="1"/>
</dbReference>
<evidence type="ECO:0000256" key="6">
    <source>
        <dbReference type="PIRSR" id="PIRSR000463-1"/>
    </source>
</evidence>
<evidence type="ECO:0000256" key="4">
    <source>
        <dbReference type="ARBA" id="ARBA00022679"/>
    </source>
</evidence>
<dbReference type="CDD" id="cd11325">
    <property type="entry name" value="AmyAc_GTHase"/>
    <property type="match status" value="1"/>
</dbReference>
<proteinExistence type="inferred from homology"/>
<dbReference type="InterPro" id="IPR013780">
    <property type="entry name" value="Glyco_hydro_b"/>
</dbReference>
<dbReference type="AlphaFoldDB" id="A0LF57"/>
<reference evidence="8 9" key="1">
    <citation type="submission" date="2006-10" db="EMBL/GenBank/DDBJ databases">
        <title>Complete sequence of Syntrophobacter fumaroxidans MPOB.</title>
        <authorList>
            <consortium name="US DOE Joint Genome Institute"/>
            <person name="Copeland A."/>
            <person name="Lucas S."/>
            <person name="Lapidus A."/>
            <person name="Barry K."/>
            <person name="Detter J.C."/>
            <person name="Glavina del Rio T."/>
            <person name="Hammon N."/>
            <person name="Israni S."/>
            <person name="Pitluck S."/>
            <person name="Goltsman E.G."/>
            <person name="Martinez M."/>
            <person name="Schmutz J."/>
            <person name="Larimer F."/>
            <person name="Land M."/>
            <person name="Hauser L."/>
            <person name="Kyrpides N."/>
            <person name="Kim E."/>
            <person name="Boone D.R."/>
            <person name="Brockman F."/>
            <person name="Culley D."/>
            <person name="Ferry J."/>
            <person name="Gunsalus R."/>
            <person name="McInerney M.J."/>
            <person name="Morrison M."/>
            <person name="Plugge C."/>
            <person name="Rohlin L."/>
            <person name="Scholten J."/>
            <person name="Sieber J."/>
            <person name="Stams A.J.M."/>
            <person name="Worm P."/>
            <person name="Henstra A.M."/>
            <person name="Richardson P."/>
        </authorList>
    </citation>
    <scope>NUCLEOTIDE SEQUENCE [LARGE SCALE GENOMIC DNA]</scope>
    <source>
        <strain evidence="9">DSM 10017 / MPOB</strain>
    </source>
</reference>
<dbReference type="RefSeq" id="WP_011697232.1">
    <property type="nucleotide sequence ID" value="NC_008554.1"/>
</dbReference>
<name>A0LF57_SYNFM</name>
<dbReference type="GO" id="GO:0043169">
    <property type="term" value="F:cation binding"/>
    <property type="evidence" value="ECO:0007669"/>
    <property type="project" value="InterPro"/>
</dbReference>
<dbReference type="SMART" id="SM00642">
    <property type="entry name" value="Aamy"/>
    <property type="match status" value="1"/>
</dbReference>
<dbReference type="SUPFAM" id="SSF51011">
    <property type="entry name" value="Glycosyl hydrolase domain"/>
    <property type="match status" value="1"/>
</dbReference>
<comment type="similarity">
    <text evidence="2">Belongs to the glycosyl hydrolase 13 family. GlgB subfamily.</text>
</comment>
<protein>
    <recommendedName>
        <fullName evidence="3">1,4-alpha-glucan branching enzyme</fullName>
        <ecNumber evidence="3">2.4.1.18</ecNumber>
    </recommendedName>
</protein>
<evidence type="ECO:0000256" key="2">
    <source>
        <dbReference type="ARBA" id="ARBA00009000"/>
    </source>
</evidence>
<evidence type="ECO:0000259" key="7">
    <source>
        <dbReference type="SMART" id="SM00642"/>
    </source>
</evidence>
<dbReference type="OrthoDB" id="9800174at2"/>
<dbReference type="Pfam" id="PF02806">
    <property type="entry name" value="Alpha-amylase_C"/>
    <property type="match status" value="1"/>
</dbReference>
<dbReference type="PIRSF" id="PIRSF000463">
    <property type="entry name" value="GlgB"/>
    <property type="match status" value="1"/>
</dbReference>
<dbReference type="InterPro" id="IPR006047">
    <property type="entry name" value="GH13_cat_dom"/>
</dbReference>
<evidence type="ECO:0000256" key="3">
    <source>
        <dbReference type="ARBA" id="ARBA00012541"/>
    </source>
</evidence>
<accession>A0LF57</accession>
<feature type="domain" description="Glycosyl hydrolase family 13 catalytic" evidence="7">
    <location>
        <begin position="301"/>
        <end position="721"/>
    </location>
</feature>
<dbReference type="InParanoid" id="A0LF57"/>
<dbReference type="Gene3D" id="2.60.40.1180">
    <property type="entry name" value="Golgi alpha-mannosidase II"/>
    <property type="match status" value="1"/>
</dbReference>
<gene>
    <name evidence="8" type="ordered locus">Sfum_0359</name>
</gene>
<keyword evidence="9" id="KW-1185">Reference proteome</keyword>
<dbReference type="InterPro" id="IPR017853">
    <property type="entry name" value="GH"/>
</dbReference>
<dbReference type="Pfam" id="PF00128">
    <property type="entry name" value="Alpha-amylase"/>
    <property type="match status" value="1"/>
</dbReference>
<dbReference type="eggNOG" id="COG0296">
    <property type="taxonomic scope" value="Bacteria"/>
</dbReference>
<sequence length="827" mass="92901">MSWIPVHFTYHVGLQGGIFRNVRLVGSWDANGSHSDQWTGVPMREEVSDSGCPCFRATVNLNGDQAGWTFGWGVLLDGPGGANRWGITTEVHDRNSSERFRGFQLKGPEQFNEYHLTHCRRLGANKLHRPGGGEPAVRFAVWAPNALHVEMVRGDAATGYIDDNGTGALAAFPMHKEMVDGTWTGIWRTDDDSEGLESFAQFDHTPYMFRITKDDDTVCYRTDLYSRCQIGSGKKNPEGKKYDGRPTGLAGSVSCSVVVDPERVTELFDEPFPQKQWLDADEFWKNEFDPLRPVPTRIDDLVIYEMHVPGLGCGKTDAAGEPFTGDLKDAVQMLDYLVDLGVNAVEVLPMNEFEGWAAWGYATSHYFAVEYAGGGRDQFKHFVRECHRRGLAVLLDVVYNHYAHNAERAEWMYDSNRHEKNIYYWYEGMPSDYRDYEHAAGDPTLDPRKRPASGHGGYVDNMSTGYAPRFCEEMVRKMFISSAAALVHEFHVDGFRVDQTTSIHSYAVVHADGRAAADARIFGAKFLRELTRTLKLIKPTVMLIAEDHSGWSAVTEPPDKGGLGFDAYWYADFYHHLIGDTDKGADYAKLIKTCGFGDDRPLAVDYFVGALRHAGNLTVVYHESHDEAGNAKFSGRTIAVAVNRATLSGETRRWAEARCRLACGLNMLSPGVPMFFMGEEVGFQKDYPYDLFLSQREDFLRERGGSGANLFRFYQDIIKLRRRKPALRTAGLVPLHVRNDNRVLVFRRSLENEHLIVFASFNNYAFVDGYRVNEAEIPDGAWREIFNSDAAVYGGNNVGNGGMVRESRYGSMDAVIPANGFVVFERL</sequence>
<feature type="active site" description="Proton donor" evidence="6">
    <location>
        <position position="546"/>
    </location>
</feature>
<dbReference type="InterPro" id="IPR013783">
    <property type="entry name" value="Ig-like_fold"/>
</dbReference>
<dbReference type="Proteomes" id="UP000001784">
    <property type="component" value="Chromosome"/>
</dbReference>
<dbReference type="HOGENOM" id="CLU_355215_0_0_7"/>
<evidence type="ECO:0000313" key="9">
    <source>
        <dbReference type="Proteomes" id="UP000001784"/>
    </source>
</evidence>